<name>K9WVI1_9NOST</name>
<dbReference type="OrthoDB" id="476745at2"/>
<dbReference type="HOGENOM" id="CLU_631241_0_0_3"/>
<keyword evidence="1" id="KW-0677">Repeat</keyword>
<dbReference type="Proteomes" id="UP000010475">
    <property type="component" value="Chromosome"/>
</dbReference>
<dbReference type="Gene3D" id="1.25.40.10">
    <property type="entry name" value="Tetratricopeptide repeat domain"/>
    <property type="match status" value="3"/>
</dbReference>
<dbReference type="SMART" id="SM00028">
    <property type="entry name" value="TPR"/>
    <property type="match status" value="4"/>
</dbReference>
<sequence length="434" mass="48892">MQTSKISLFTALFLLIVAPQRSFAQTNTPSKTPNLPSSVPIIPPIEPPQQLPSYRLPANDSYESEFSLFSCTIISTSRLPSLSSGKSISELRAQVVQSPKDERVRFYLGSQLLTDGKWEEAISEFRLAIDLAKHNQEFLRVGFSYLKLGRSFPDGKLPQEAATAYKESINAFKKGIALLKQGKTQQFFYSEYYSYTPLASAYEGLGSALEAAGKNDEAISAYESAIDAFSALPEPLMPGFLSLNDLLLDKLDRPQYLLALYQRLLKRSPSSTWLTEKIITLQKNLEEEAVYTKAIQAEPRNLNLYLKWADALRSQKRSVKLEKVYRQIVEQYQPVAISNEQSVIIEAPVWGRKLRNRCQPELALLIYQKDLAVNPNNAATYEDMGKILQRLGRIKEASTAYRKAIEIDPKRYGAYRTIVETLDAQVISPANPSR</sequence>
<dbReference type="AlphaFoldDB" id="K9WVI1"/>
<evidence type="ECO:0000256" key="4">
    <source>
        <dbReference type="SAM" id="SignalP"/>
    </source>
</evidence>
<dbReference type="PANTHER" id="PTHR44943">
    <property type="entry name" value="CELLULOSE SYNTHASE OPERON PROTEIN C"/>
    <property type="match status" value="1"/>
</dbReference>
<evidence type="ECO:0000256" key="1">
    <source>
        <dbReference type="ARBA" id="ARBA00022737"/>
    </source>
</evidence>
<dbReference type="EMBL" id="CP003642">
    <property type="protein sequence ID" value="AFZ23517.1"/>
    <property type="molecule type" value="Genomic_DNA"/>
</dbReference>
<dbReference type="PATRIC" id="fig|56107.3.peg.1378"/>
<reference evidence="5 6" key="1">
    <citation type="submission" date="2012-06" db="EMBL/GenBank/DDBJ databases">
        <title>Finished chromosome of genome of Cylindrospermum stagnale PCC 7417.</title>
        <authorList>
            <consortium name="US DOE Joint Genome Institute"/>
            <person name="Gugger M."/>
            <person name="Coursin T."/>
            <person name="Rippka R."/>
            <person name="Tandeau De Marsac N."/>
            <person name="Huntemann M."/>
            <person name="Wei C.-L."/>
            <person name="Han J."/>
            <person name="Detter J.C."/>
            <person name="Han C."/>
            <person name="Tapia R."/>
            <person name="Chen A."/>
            <person name="Kyrpides N."/>
            <person name="Mavromatis K."/>
            <person name="Markowitz V."/>
            <person name="Szeto E."/>
            <person name="Ivanova N."/>
            <person name="Pagani I."/>
            <person name="Pati A."/>
            <person name="Goodwin L."/>
            <person name="Nordberg H.P."/>
            <person name="Cantor M.N."/>
            <person name="Hua S.X."/>
            <person name="Woyke T."/>
            <person name="Kerfeld C.A."/>
        </authorList>
    </citation>
    <scope>NUCLEOTIDE SEQUENCE [LARGE SCALE GENOMIC DNA]</scope>
    <source>
        <strain evidence="5 6">PCC 7417</strain>
    </source>
</reference>
<dbReference type="Pfam" id="PF13432">
    <property type="entry name" value="TPR_16"/>
    <property type="match status" value="1"/>
</dbReference>
<dbReference type="Pfam" id="PF13181">
    <property type="entry name" value="TPR_8"/>
    <property type="match status" value="1"/>
</dbReference>
<evidence type="ECO:0000256" key="2">
    <source>
        <dbReference type="ARBA" id="ARBA00022803"/>
    </source>
</evidence>
<dbReference type="InterPro" id="IPR051685">
    <property type="entry name" value="Ycf3/AcsC/BcsC/TPR_MFPF"/>
</dbReference>
<feature type="chain" id="PRO_5003938086" evidence="4">
    <location>
        <begin position="25"/>
        <end position="434"/>
    </location>
</feature>
<proteinExistence type="predicted"/>
<keyword evidence="2 3" id="KW-0802">TPR repeat</keyword>
<feature type="signal peptide" evidence="4">
    <location>
        <begin position="1"/>
        <end position="24"/>
    </location>
</feature>
<evidence type="ECO:0000256" key="3">
    <source>
        <dbReference type="PROSITE-ProRule" id="PRU00339"/>
    </source>
</evidence>
<dbReference type="STRING" id="56107.Cylst_1220"/>
<dbReference type="PROSITE" id="PS50293">
    <property type="entry name" value="TPR_REGION"/>
    <property type="match status" value="1"/>
</dbReference>
<protein>
    <submittedName>
        <fullName evidence="5">Tetratricopeptide repeat protein</fullName>
    </submittedName>
</protein>
<dbReference type="InterPro" id="IPR019734">
    <property type="entry name" value="TPR_rpt"/>
</dbReference>
<dbReference type="RefSeq" id="WP_015206773.1">
    <property type="nucleotide sequence ID" value="NC_019757.1"/>
</dbReference>
<dbReference type="KEGG" id="csg:Cylst_1220"/>
<dbReference type="eggNOG" id="COG0457">
    <property type="taxonomic scope" value="Bacteria"/>
</dbReference>
<feature type="repeat" description="TPR" evidence="3">
    <location>
        <begin position="102"/>
        <end position="135"/>
    </location>
</feature>
<feature type="repeat" description="TPR" evidence="3">
    <location>
        <begin position="378"/>
        <end position="411"/>
    </location>
</feature>
<dbReference type="PANTHER" id="PTHR44943:SF4">
    <property type="entry name" value="TPR REPEAT-CONTAINING PROTEIN MJ0798"/>
    <property type="match status" value="1"/>
</dbReference>
<gene>
    <name evidence="5" type="ORF">Cylst_1220</name>
</gene>
<dbReference type="SUPFAM" id="SSF48452">
    <property type="entry name" value="TPR-like"/>
    <property type="match status" value="2"/>
</dbReference>
<accession>K9WVI1</accession>
<organism evidence="5 6">
    <name type="scientific">Cylindrospermum stagnale PCC 7417</name>
    <dbReference type="NCBI Taxonomy" id="56107"/>
    <lineage>
        <taxon>Bacteria</taxon>
        <taxon>Bacillati</taxon>
        <taxon>Cyanobacteriota</taxon>
        <taxon>Cyanophyceae</taxon>
        <taxon>Nostocales</taxon>
        <taxon>Nostocaceae</taxon>
        <taxon>Cylindrospermum</taxon>
    </lineage>
</organism>
<dbReference type="InterPro" id="IPR011990">
    <property type="entry name" value="TPR-like_helical_dom_sf"/>
</dbReference>
<keyword evidence="6" id="KW-1185">Reference proteome</keyword>
<evidence type="ECO:0000313" key="6">
    <source>
        <dbReference type="Proteomes" id="UP000010475"/>
    </source>
</evidence>
<dbReference type="PROSITE" id="PS50005">
    <property type="entry name" value="TPR"/>
    <property type="match status" value="2"/>
</dbReference>
<keyword evidence="4" id="KW-0732">Signal</keyword>
<evidence type="ECO:0000313" key="5">
    <source>
        <dbReference type="EMBL" id="AFZ23517.1"/>
    </source>
</evidence>